<dbReference type="Pfam" id="PF13489">
    <property type="entry name" value="Methyltransf_23"/>
    <property type="match status" value="1"/>
</dbReference>
<gene>
    <name evidence="1" type="ORF">EYC98_07785</name>
</gene>
<proteinExistence type="predicted"/>
<dbReference type="RefSeq" id="WP_279244751.1">
    <property type="nucleotide sequence ID" value="NZ_SHNN01000001.1"/>
</dbReference>
<accession>A0ABT3THB3</accession>
<dbReference type="EMBL" id="SHNN01000001">
    <property type="protein sequence ID" value="MCX2980777.1"/>
    <property type="molecule type" value="Genomic_DNA"/>
</dbReference>
<name>A0ABT3THB3_9GAMM</name>
<protein>
    <submittedName>
        <fullName evidence="1">Class I SAM-dependent methyltransferase</fullName>
    </submittedName>
</protein>
<dbReference type="SUPFAM" id="SSF53335">
    <property type="entry name" value="S-adenosyl-L-methionine-dependent methyltransferases"/>
    <property type="match status" value="1"/>
</dbReference>
<keyword evidence="2" id="KW-1185">Reference proteome</keyword>
<evidence type="ECO:0000313" key="2">
    <source>
        <dbReference type="Proteomes" id="UP001143362"/>
    </source>
</evidence>
<sequence>MSLFDQRDSCPVCDGGKVTAILELPYSSGDVCTFLFEYYRLEELFSRADWASRVGNTPYALDSCQNCQAIYQRFAPTSAFAAEIYAQWIGRPSVGTSQKLKYLNGQSGEHWQFQSFAEHTHKLSEAMRLTKLLINQTGKRYPRELKVLDYGLGTGVFARAMQACGCRVFGYDLADNRQQAARESGIQMLSYGDIAHEHFHFINTEQVFEHIPSPLQTGKYLASVLEPTGFLKVSVPFCRWVERGKHSINWHEKNRYSDYSPMPYQPLEHLTYFRRPSLLALGERIGLKEVRPRIIDELNYSVGWLHSRQALKNLASAYVRQKFKNYFLFSKPSVGVLPN</sequence>
<comment type="caution">
    <text evidence="1">The sequence shown here is derived from an EMBL/GenBank/DDBJ whole genome shotgun (WGS) entry which is preliminary data.</text>
</comment>
<dbReference type="PANTHER" id="PTHR43861">
    <property type="entry name" value="TRANS-ACONITATE 2-METHYLTRANSFERASE-RELATED"/>
    <property type="match status" value="1"/>
</dbReference>
<dbReference type="PANTHER" id="PTHR43861:SF6">
    <property type="entry name" value="METHYLTRANSFERASE TYPE 11"/>
    <property type="match status" value="1"/>
</dbReference>
<dbReference type="InterPro" id="IPR029063">
    <property type="entry name" value="SAM-dependent_MTases_sf"/>
</dbReference>
<keyword evidence="1" id="KW-0489">Methyltransferase</keyword>
<reference evidence="1" key="1">
    <citation type="submission" date="2019-02" db="EMBL/GenBank/DDBJ databases">
        <authorList>
            <person name="Li S.-H."/>
        </authorList>
    </citation>
    <scope>NUCLEOTIDE SEQUENCE</scope>
    <source>
        <strain evidence="1">IMCC14734</strain>
    </source>
</reference>
<dbReference type="Proteomes" id="UP001143362">
    <property type="component" value="Unassembled WGS sequence"/>
</dbReference>
<dbReference type="GO" id="GO:0032259">
    <property type="term" value="P:methylation"/>
    <property type="evidence" value="ECO:0007669"/>
    <property type="project" value="UniProtKB-KW"/>
</dbReference>
<evidence type="ECO:0000313" key="1">
    <source>
        <dbReference type="EMBL" id="MCX2980777.1"/>
    </source>
</evidence>
<keyword evidence="1" id="KW-0808">Transferase</keyword>
<dbReference type="GO" id="GO:0008168">
    <property type="term" value="F:methyltransferase activity"/>
    <property type="evidence" value="ECO:0007669"/>
    <property type="project" value="UniProtKB-KW"/>
</dbReference>
<dbReference type="Gene3D" id="3.40.50.150">
    <property type="entry name" value="Vaccinia Virus protein VP39"/>
    <property type="match status" value="1"/>
</dbReference>
<organism evidence="1 2">
    <name type="scientific">Candidatus Litorirhabdus singularis</name>
    <dbReference type="NCBI Taxonomy" id="2518993"/>
    <lineage>
        <taxon>Bacteria</taxon>
        <taxon>Pseudomonadati</taxon>
        <taxon>Pseudomonadota</taxon>
        <taxon>Gammaproteobacteria</taxon>
        <taxon>Cellvibrionales</taxon>
        <taxon>Halieaceae</taxon>
        <taxon>Candidatus Litorirhabdus</taxon>
    </lineage>
</organism>